<gene>
    <name evidence="8" type="ORF">UFOPK2399_01512</name>
</gene>
<dbReference type="Pfam" id="PF04093">
    <property type="entry name" value="MreD"/>
    <property type="match status" value="1"/>
</dbReference>
<accession>A0A6J6PY37</accession>
<evidence type="ECO:0000256" key="1">
    <source>
        <dbReference type="ARBA" id="ARBA00004651"/>
    </source>
</evidence>
<feature type="transmembrane region" description="Helical" evidence="7">
    <location>
        <begin position="97"/>
        <end position="118"/>
    </location>
</feature>
<evidence type="ECO:0000256" key="2">
    <source>
        <dbReference type="ARBA" id="ARBA00022475"/>
    </source>
</evidence>
<protein>
    <submittedName>
        <fullName evidence="8">Unannotated protein</fullName>
    </submittedName>
</protein>
<evidence type="ECO:0000256" key="7">
    <source>
        <dbReference type="SAM" id="Phobius"/>
    </source>
</evidence>
<comment type="subcellular location">
    <subcellularLocation>
        <location evidence="1">Cell membrane</location>
        <topology evidence="1">Multi-pass membrane protein</topology>
    </subcellularLocation>
</comment>
<keyword evidence="6 7" id="KW-0472">Membrane</keyword>
<dbReference type="GO" id="GO:0008360">
    <property type="term" value="P:regulation of cell shape"/>
    <property type="evidence" value="ECO:0007669"/>
    <property type="project" value="UniProtKB-KW"/>
</dbReference>
<evidence type="ECO:0000256" key="6">
    <source>
        <dbReference type="ARBA" id="ARBA00023136"/>
    </source>
</evidence>
<organism evidence="8">
    <name type="scientific">freshwater metagenome</name>
    <dbReference type="NCBI Taxonomy" id="449393"/>
    <lineage>
        <taxon>unclassified sequences</taxon>
        <taxon>metagenomes</taxon>
        <taxon>ecological metagenomes</taxon>
    </lineage>
</organism>
<reference evidence="8" key="1">
    <citation type="submission" date="2020-05" db="EMBL/GenBank/DDBJ databases">
        <authorList>
            <person name="Chiriac C."/>
            <person name="Salcher M."/>
            <person name="Ghai R."/>
            <person name="Kavagutti S V."/>
        </authorList>
    </citation>
    <scope>NUCLEOTIDE SEQUENCE</scope>
</reference>
<proteinExistence type="predicted"/>
<evidence type="ECO:0000256" key="3">
    <source>
        <dbReference type="ARBA" id="ARBA00022692"/>
    </source>
</evidence>
<feature type="transmembrane region" description="Helical" evidence="7">
    <location>
        <begin position="138"/>
        <end position="157"/>
    </location>
</feature>
<dbReference type="InterPro" id="IPR007227">
    <property type="entry name" value="Cell_shape_determining_MreD"/>
</dbReference>
<keyword evidence="5 7" id="KW-1133">Transmembrane helix</keyword>
<dbReference type="NCBIfam" id="TIGR03426">
    <property type="entry name" value="shape_MreD"/>
    <property type="match status" value="1"/>
</dbReference>
<evidence type="ECO:0000313" key="8">
    <source>
        <dbReference type="EMBL" id="CAB4703486.1"/>
    </source>
</evidence>
<dbReference type="AlphaFoldDB" id="A0A6J6PY37"/>
<dbReference type="EMBL" id="CAEZXP010000005">
    <property type="protein sequence ID" value="CAB4703486.1"/>
    <property type="molecule type" value="Genomic_DNA"/>
</dbReference>
<feature type="transmembrane region" description="Helical" evidence="7">
    <location>
        <begin position="65"/>
        <end position="85"/>
    </location>
</feature>
<keyword evidence="2" id="KW-1003">Cell membrane</keyword>
<feature type="transmembrane region" description="Helical" evidence="7">
    <location>
        <begin position="6"/>
        <end position="26"/>
    </location>
</feature>
<sequence>MTVDAIKGAVLLFLVVIVQVAIVSAYRPLGGSADLVLVTLLALALLRGSIFGAIGGFAAGFLLDSAHLATLGVTSLLLTIGGFLIGRYGETTARDRFHAPFTSVGVVTILYALGTLALRFVLGNPAPIDRVFTELPAVFLWNLVLTMPVYAVCRRLFPPIDPGHRIHDVRLIGVSQTAPRGGGV</sequence>
<keyword evidence="4" id="KW-0133">Cell shape</keyword>
<evidence type="ECO:0000256" key="4">
    <source>
        <dbReference type="ARBA" id="ARBA00022960"/>
    </source>
</evidence>
<dbReference type="GO" id="GO:0005886">
    <property type="term" value="C:plasma membrane"/>
    <property type="evidence" value="ECO:0007669"/>
    <property type="project" value="UniProtKB-SubCell"/>
</dbReference>
<name>A0A6J6PY37_9ZZZZ</name>
<keyword evidence="3 7" id="KW-0812">Transmembrane</keyword>
<evidence type="ECO:0000256" key="5">
    <source>
        <dbReference type="ARBA" id="ARBA00022989"/>
    </source>
</evidence>
<feature type="transmembrane region" description="Helical" evidence="7">
    <location>
        <begin position="35"/>
        <end position="59"/>
    </location>
</feature>